<feature type="transmembrane region" description="Helical" evidence="2">
    <location>
        <begin position="37"/>
        <end position="57"/>
    </location>
</feature>
<dbReference type="Proteomes" id="UP000887566">
    <property type="component" value="Unplaced"/>
</dbReference>
<organism evidence="3 4">
    <name type="scientific">Plectus sambesii</name>
    <dbReference type="NCBI Taxonomy" id="2011161"/>
    <lineage>
        <taxon>Eukaryota</taxon>
        <taxon>Metazoa</taxon>
        <taxon>Ecdysozoa</taxon>
        <taxon>Nematoda</taxon>
        <taxon>Chromadorea</taxon>
        <taxon>Plectida</taxon>
        <taxon>Plectina</taxon>
        <taxon>Plectoidea</taxon>
        <taxon>Plectidae</taxon>
        <taxon>Plectus</taxon>
    </lineage>
</organism>
<sequence>MASTIAQHSIGHKNIEGDDLSLVSRKSLVGGTSCAAALFRVVLALLFIGLGVGALVYSVSRTDDSNESDANNANLNEMQPFRDQSSKIGTFTVVNRKNDSTNSSDESHEEYDTTTVSSQWYQDNTNRRLLHIVGEPTGMEVQIQNFITEVDAYQVTIRRSTNTSNLITHCDHIPHMNYVQYITQFGLAKLAYVRKETLEINNQGYDVIKYSGDPAINYQGSTASVMFSYASQANCDIRLMCATQPNYHRFPIMSGVVIMVTMLNTLMSGSRVFLVFLIWDIYSIYIVYRCRSMFLDKKASWQRCEQEARITLATQDFRLAELEPDEEERNHEVHIPQQET</sequence>
<proteinExistence type="predicted"/>
<dbReference type="AlphaFoldDB" id="A0A914V616"/>
<name>A0A914V616_9BILA</name>
<feature type="transmembrane region" description="Helical" evidence="2">
    <location>
        <begin position="272"/>
        <end position="288"/>
    </location>
</feature>
<dbReference type="WBParaSite" id="PSAMB.scaffold1580size29812.g14038.t1">
    <property type="protein sequence ID" value="PSAMB.scaffold1580size29812.g14038.t1"/>
    <property type="gene ID" value="PSAMB.scaffold1580size29812.g14038"/>
</dbReference>
<keyword evidence="2" id="KW-1133">Transmembrane helix</keyword>
<evidence type="ECO:0000313" key="4">
    <source>
        <dbReference type="WBParaSite" id="PSAMB.scaffold1580size29812.g14038.t1"/>
    </source>
</evidence>
<keyword evidence="2" id="KW-0472">Membrane</keyword>
<feature type="transmembrane region" description="Helical" evidence="2">
    <location>
        <begin position="247"/>
        <end position="266"/>
    </location>
</feature>
<evidence type="ECO:0000256" key="1">
    <source>
        <dbReference type="SAM" id="MobiDB-lite"/>
    </source>
</evidence>
<keyword evidence="2" id="KW-0812">Transmembrane</keyword>
<protein>
    <submittedName>
        <fullName evidence="4">Uncharacterized protein</fullName>
    </submittedName>
</protein>
<evidence type="ECO:0000313" key="3">
    <source>
        <dbReference type="Proteomes" id="UP000887566"/>
    </source>
</evidence>
<evidence type="ECO:0000256" key="2">
    <source>
        <dbReference type="SAM" id="Phobius"/>
    </source>
</evidence>
<accession>A0A914V616</accession>
<reference evidence="4" key="1">
    <citation type="submission" date="2022-11" db="UniProtKB">
        <authorList>
            <consortium name="WormBaseParasite"/>
        </authorList>
    </citation>
    <scope>IDENTIFICATION</scope>
</reference>
<feature type="region of interest" description="Disordered" evidence="1">
    <location>
        <begin position="96"/>
        <end position="117"/>
    </location>
</feature>
<keyword evidence="3" id="KW-1185">Reference proteome</keyword>